<dbReference type="SUPFAM" id="SSF46785">
    <property type="entry name" value="Winged helix' DNA-binding domain"/>
    <property type="match status" value="1"/>
</dbReference>
<dbReference type="InterPro" id="IPR036390">
    <property type="entry name" value="WH_DNA-bd_sf"/>
</dbReference>
<accession>A0A7V2WWA4</accession>
<dbReference type="GO" id="GO:0003677">
    <property type="term" value="F:DNA binding"/>
    <property type="evidence" value="ECO:0007669"/>
    <property type="project" value="UniProtKB-KW"/>
</dbReference>
<comment type="caution">
    <text evidence="5">The sequence shown here is derived from an EMBL/GenBank/DDBJ whole genome shotgun (WGS) entry which is preliminary data.</text>
</comment>
<dbReference type="InterPro" id="IPR039422">
    <property type="entry name" value="MarR/SlyA-like"/>
</dbReference>
<dbReference type="PRINTS" id="PR00598">
    <property type="entry name" value="HTHMARR"/>
</dbReference>
<dbReference type="InterPro" id="IPR036388">
    <property type="entry name" value="WH-like_DNA-bd_sf"/>
</dbReference>
<protein>
    <submittedName>
        <fullName evidence="5">MarR family transcriptional regulator</fullName>
    </submittedName>
</protein>
<dbReference type="EMBL" id="DRMS01000483">
    <property type="protein sequence ID" value="HFC93679.1"/>
    <property type="molecule type" value="Genomic_DNA"/>
</dbReference>
<evidence type="ECO:0000256" key="2">
    <source>
        <dbReference type="ARBA" id="ARBA00023125"/>
    </source>
</evidence>
<dbReference type="Proteomes" id="UP000885750">
    <property type="component" value="Unassembled WGS sequence"/>
</dbReference>
<dbReference type="Gene3D" id="1.10.10.10">
    <property type="entry name" value="Winged helix-like DNA-binding domain superfamily/Winged helix DNA-binding domain"/>
    <property type="match status" value="1"/>
</dbReference>
<evidence type="ECO:0000259" key="4">
    <source>
        <dbReference type="PROSITE" id="PS50995"/>
    </source>
</evidence>
<dbReference type="AlphaFoldDB" id="A0A7V2WWA4"/>
<gene>
    <name evidence="5" type="ORF">ENJ51_12795</name>
</gene>
<name>A0A7V2WWA4_LEUMU</name>
<dbReference type="PANTHER" id="PTHR33164:SF43">
    <property type="entry name" value="HTH-TYPE TRANSCRIPTIONAL REPRESSOR YETL"/>
    <property type="match status" value="1"/>
</dbReference>
<evidence type="ECO:0000313" key="5">
    <source>
        <dbReference type="EMBL" id="HFC93679.1"/>
    </source>
</evidence>
<organism evidence="5">
    <name type="scientific">Leucothrix mucor</name>
    <dbReference type="NCBI Taxonomy" id="45248"/>
    <lineage>
        <taxon>Bacteria</taxon>
        <taxon>Pseudomonadati</taxon>
        <taxon>Pseudomonadota</taxon>
        <taxon>Gammaproteobacteria</taxon>
        <taxon>Thiotrichales</taxon>
        <taxon>Thiotrichaceae</taxon>
        <taxon>Leucothrix</taxon>
    </lineage>
</organism>
<dbReference type="InterPro" id="IPR000835">
    <property type="entry name" value="HTH_MarR-typ"/>
</dbReference>
<dbReference type="PROSITE" id="PS50995">
    <property type="entry name" value="HTH_MARR_2"/>
    <property type="match status" value="1"/>
</dbReference>
<dbReference type="GO" id="GO:0003700">
    <property type="term" value="F:DNA-binding transcription factor activity"/>
    <property type="evidence" value="ECO:0007669"/>
    <property type="project" value="InterPro"/>
</dbReference>
<dbReference type="Pfam" id="PF22381">
    <property type="entry name" value="Staph_reg_Sar_Rot"/>
    <property type="match status" value="1"/>
</dbReference>
<sequence>MTKNIKNWITMPNSENKNSTHKHFFDLLFLMDRKMRDIVQEEDSGLSTLQIALLRILVIEGEMSLIKMAQKIGKDKSQITRTVQELEKMCIVKKERSQKDRRSFILKLNAGAKEKVSFYIMKEQELVADMLEGISSSDQQRLDQLLLQMHENLRLNKT</sequence>
<keyword evidence="3" id="KW-0804">Transcription</keyword>
<evidence type="ECO:0000256" key="1">
    <source>
        <dbReference type="ARBA" id="ARBA00023015"/>
    </source>
</evidence>
<keyword evidence="2" id="KW-0238">DNA-binding</keyword>
<dbReference type="PANTHER" id="PTHR33164">
    <property type="entry name" value="TRANSCRIPTIONAL REGULATOR, MARR FAMILY"/>
    <property type="match status" value="1"/>
</dbReference>
<feature type="domain" description="HTH marR-type" evidence="4">
    <location>
        <begin position="21"/>
        <end position="151"/>
    </location>
</feature>
<proteinExistence type="predicted"/>
<reference evidence="5" key="1">
    <citation type="journal article" date="2020" name="mSystems">
        <title>Genome- and Community-Level Interaction Insights into Carbon Utilization and Element Cycling Functions of Hydrothermarchaeota in Hydrothermal Sediment.</title>
        <authorList>
            <person name="Zhou Z."/>
            <person name="Liu Y."/>
            <person name="Xu W."/>
            <person name="Pan J."/>
            <person name="Luo Z.H."/>
            <person name="Li M."/>
        </authorList>
    </citation>
    <scope>NUCLEOTIDE SEQUENCE [LARGE SCALE GENOMIC DNA]</scope>
    <source>
        <strain evidence="5">HyVt-493</strain>
    </source>
</reference>
<dbReference type="GO" id="GO:0006950">
    <property type="term" value="P:response to stress"/>
    <property type="evidence" value="ECO:0007669"/>
    <property type="project" value="TreeGrafter"/>
</dbReference>
<dbReference type="InterPro" id="IPR055166">
    <property type="entry name" value="Transc_reg_Sar_Rot_HTH"/>
</dbReference>
<evidence type="ECO:0000256" key="3">
    <source>
        <dbReference type="ARBA" id="ARBA00023163"/>
    </source>
</evidence>
<keyword evidence="1" id="KW-0805">Transcription regulation</keyword>
<dbReference type="SMART" id="SM00347">
    <property type="entry name" value="HTH_MARR"/>
    <property type="match status" value="1"/>
</dbReference>